<reference evidence="3" key="1">
    <citation type="submission" date="2016-10" db="EMBL/GenBank/DDBJ databases">
        <authorList>
            <person name="Varghese N."/>
            <person name="Submissions S."/>
        </authorList>
    </citation>
    <scope>NUCLEOTIDE SEQUENCE [LARGE SCALE GENOMIC DNA]</scope>
    <source>
        <strain evidence="3">DSM 17724</strain>
    </source>
</reference>
<sequence length="211" mass="23970">MLSGVLSYAQQKRQFSSVASILQNITPNMRTDSWLLIQKSYGKDNIIKQSGVPKDYVSQNSGFNIGIAEEGNFYYIVYSSAGKTEYITDLEGLKKFVGKIDDVQDAAVFAATEGYIVDEDFKDVAGNYYEDISNYYLDLGKLISKECPYQKKHYTLTISKVTGTINFVKDNGSYIELYNKKCTNNPRLLKIEKKEEPKDEPKKPAKSTKRR</sequence>
<dbReference type="Proteomes" id="UP000199469">
    <property type="component" value="Unassembled WGS sequence"/>
</dbReference>
<dbReference type="AlphaFoldDB" id="A0A1I0RPX2"/>
<dbReference type="EMBL" id="FOIU01000002">
    <property type="protein sequence ID" value="SEW42760.1"/>
    <property type="molecule type" value="Genomic_DNA"/>
</dbReference>
<evidence type="ECO:0000313" key="3">
    <source>
        <dbReference type="Proteomes" id="UP000199469"/>
    </source>
</evidence>
<protein>
    <submittedName>
        <fullName evidence="2">Uncharacterized protein</fullName>
    </submittedName>
</protein>
<keyword evidence="3" id="KW-1185">Reference proteome</keyword>
<evidence type="ECO:0000313" key="2">
    <source>
        <dbReference type="EMBL" id="SEW42760.1"/>
    </source>
</evidence>
<accession>A0A1I0RPX2</accession>
<organism evidence="2 3">
    <name type="scientific">Chryseobacterium wanjuense</name>
    <dbReference type="NCBI Taxonomy" id="356305"/>
    <lineage>
        <taxon>Bacteria</taxon>
        <taxon>Pseudomonadati</taxon>
        <taxon>Bacteroidota</taxon>
        <taxon>Flavobacteriia</taxon>
        <taxon>Flavobacteriales</taxon>
        <taxon>Weeksellaceae</taxon>
        <taxon>Chryseobacterium group</taxon>
        <taxon>Chryseobacterium</taxon>
    </lineage>
</organism>
<proteinExistence type="predicted"/>
<feature type="compositionally biased region" description="Basic and acidic residues" evidence="1">
    <location>
        <begin position="189"/>
        <end position="203"/>
    </location>
</feature>
<name>A0A1I0RPX2_9FLAO</name>
<gene>
    <name evidence="2" type="ORF">SAMN05421841_2990</name>
</gene>
<feature type="region of interest" description="Disordered" evidence="1">
    <location>
        <begin position="189"/>
        <end position="211"/>
    </location>
</feature>
<dbReference type="STRING" id="356305.SAMN05421841_2990"/>
<evidence type="ECO:0000256" key="1">
    <source>
        <dbReference type="SAM" id="MobiDB-lite"/>
    </source>
</evidence>